<dbReference type="SUPFAM" id="SSF51182">
    <property type="entry name" value="RmlC-like cupins"/>
    <property type="match status" value="1"/>
</dbReference>
<dbReference type="EMBL" id="CP012748">
    <property type="protein sequence ID" value="ALL69646.1"/>
    <property type="molecule type" value="Genomic_DNA"/>
</dbReference>
<dbReference type="GeneID" id="69973195"/>
<dbReference type="RefSeq" id="WP_035995598.1">
    <property type="nucleotide sequence ID" value="NZ_CP012748.1"/>
</dbReference>
<dbReference type="PANTHER" id="PTHR40943:SF1">
    <property type="entry name" value="CYTOPLASMIC PROTEIN"/>
    <property type="match status" value="1"/>
</dbReference>
<dbReference type="CDD" id="cd02227">
    <property type="entry name" value="cupin_TM1112-like"/>
    <property type="match status" value="1"/>
</dbReference>
<dbReference type="InterPro" id="IPR011051">
    <property type="entry name" value="RmlC_Cupin_sf"/>
</dbReference>
<dbReference type="Pfam" id="PF05899">
    <property type="entry name" value="Cupin_3"/>
    <property type="match status" value="1"/>
</dbReference>
<dbReference type="AlphaFoldDB" id="A0A0P0RLG3"/>
<geneLocation type="plasmid" evidence="3"/>
<dbReference type="PANTHER" id="PTHR40943">
    <property type="entry name" value="CYTOPLASMIC PROTEIN-RELATED"/>
    <property type="match status" value="1"/>
</dbReference>
<feature type="domain" description="(S)-ureidoglycine aminohydrolase cupin" evidence="1">
    <location>
        <begin position="42"/>
        <end position="111"/>
    </location>
</feature>
<evidence type="ECO:0000313" key="2">
    <source>
        <dbReference type="EMBL" id="ALL69646.1"/>
    </source>
</evidence>
<evidence type="ECO:0000313" key="3">
    <source>
        <dbReference type="Proteomes" id="UP000019146"/>
    </source>
</evidence>
<dbReference type="InterPro" id="IPR014710">
    <property type="entry name" value="RmlC-like_jellyroll"/>
</dbReference>
<dbReference type="Gene3D" id="2.60.120.10">
    <property type="entry name" value="Jelly Rolls"/>
    <property type="match status" value="1"/>
</dbReference>
<sequence>MKVQQIKQSIALQGLEDWGTAGLPGTPEIQVSGVQKVIRGSEAIDTGIFECTPGTYRRSVKQAEVMHFLSGRGRFTPDGEDTVHFAGGDTLFFEAHTDGTWEVEETMRKVYVIF</sequence>
<dbReference type="KEGG" id="bcai:K788_0006278"/>
<accession>A0A0P0RLG3</accession>
<dbReference type="Proteomes" id="UP000019146">
    <property type="component" value="Plasmid unnamed"/>
</dbReference>
<evidence type="ECO:0000259" key="1">
    <source>
        <dbReference type="Pfam" id="PF05899"/>
    </source>
</evidence>
<reference evidence="2 3" key="1">
    <citation type="journal article" date="2014" name="Genome Announc.">
        <title>Draft Genome Sequence of the Haloacid-Degrading Burkholderia caribensis Strain MBA4.</title>
        <authorList>
            <person name="Pan Y."/>
            <person name="Kong K.F."/>
            <person name="Tsang J.S."/>
        </authorList>
    </citation>
    <scope>NUCLEOTIDE SEQUENCE [LARGE SCALE GENOMIC DNA]</scope>
    <source>
        <strain evidence="2 3">MBA4</strain>
        <plasmid evidence="3">Plasmid</plasmid>
    </source>
</reference>
<keyword evidence="2" id="KW-0614">Plasmid</keyword>
<proteinExistence type="predicted"/>
<gene>
    <name evidence="2" type="ORF">K788_0006278</name>
</gene>
<protein>
    <submittedName>
        <fullName evidence="2">Enzyme of the cupin superfamily</fullName>
    </submittedName>
</protein>
<organism evidence="2 3">
    <name type="scientific">Paraburkholderia caribensis MBA4</name>
    <dbReference type="NCBI Taxonomy" id="1323664"/>
    <lineage>
        <taxon>Bacteria</taxon>
        <taxon>Pseudomonadati</taxon>
        <taxon>Pseudomonadota</taxon>
        <taxon>Betaproteobacteria</taxon>
        <taxon>Burkholderiales</taxon>
        <taxon>Burkholderiaceae</taxon>
        <taxon>Paraburkholderia</taxon>
    </lineage>
</organism>
<dbReference type="InterPro" id="IPR008579">
    <property type="entry name" value="UGlyAH_Cupin_dom"/>
</dbReference>
<name>A0A0P0RLG3_9BURK</name>